<reference evidence="1 2" key="1">
    <citation type="submission" date="2019-05" db="EMBL/GenBank/DDBJ databases">
        <title>Another draft genome of Portunus trituberculatus and its Hox gene families provides insights of decapod evolution.</title>
        <authorList>
            <person name="Jeong J.-H."/>
            <person name="Song I."/>
            <person name="Kim S."/>
            <person name="Choi T."/>
            <person name="Kim D."/>
            <person name="Ryu S."/>
            <person name="Kim W."/>
        </authorList>
    </citation>
    <scope>NUCLEOTIDE SEQUENCE [LARGE SCALE GENOMIC DNA]</scope>
    <source>
        <tissue evidence="1">Muscle</tissue>
    </source>
</reference>
<gene>
    <name evidence="1" type="ORF">E2C01_051671</name>
</gene>
<dbReference type="AlphaFoldDB" id="A0A5B7GME5"/>
<evidence type="ECO:0000313" key="2">
    <source>
        <dbReference type="Proteomes" id="UP000324222"/>
    </source>
</evidence>
<protein>
    <submittedName>
        <fullName evidence="1">Uncharacterized protein</fullName>
    </submittedName>
</protein>
<sequence length="77" mass="8405">MKEVLPDAMSLASRGSGDLPVLNHLQLRDPIRRIDVVVACYGSISQHCKQVFKHARKLEGVVGGKESSPVLSCLSYL</sequence>
<evidence type="ECO:0000313" key="1">
    <source>
        <dbReference type="EMBL" id="MPC57684.1"/>
    </source>
</evidence>
<keyword evidence="2" id="KW-1185">Reference proteome</keyword>
<proteinExistence type="predicted"/>
<organism evidence="1 2">
    <name type="scientific">Portunus trituberculatus</name>
    <name type="common">Swimming crab</name>
    <name type="synonym">Neptunus trituberculatus</name>
    <dbReference type="NCBI Taxonomy" id="210409"/>
    <lineage>
        <taxon>Eukaryota</taxon>
        <taxon>Metazoa</taxon>
        <taxon>Ecdysozoa</taxon>
        <taxon>Arthropoda</taxon>
        <taxon>Crustacea</taxon>
        <taxon>Multicrustacea</taxon>
        <taxon>Malacostraca</taxon>
        <taxon>Eumalacostraca</taxon>
        <taxon>Eucarida</taxon>
        <taxon>Decapoda</taxon>
        <taxon>Pleocyemata</taxon>
        <taxon>Brachyura</taxon>
        <taxon>Eubrachyura</taxon>
        <taxon>Portunoidea</taxon>
        <taxon>Portunidae</taxon>
        <taxon>Portuninae</taxon>
        <taxon>Portunus</taxon>
    </lineage>
</organism>
<dbReference type="Proteomes" id="UP000324222">
    <property type="component" value="Unassembled WGS sequence"/>
</dbReference>
<name>A0A5B7GME5_PORTR</name>
<accession>A0A5B7GME5</accession>
<dbReference type="EMBL" id="VSRR010014993">
    <property type="protein sequence ID" value="MPC57684.1"/>
    <property type="molecule type" value="Genomic_DNA"/>
</dbReference>
<comment type="caution">
    <text evidence="1">The sequence shown here is derived from an EMBL/GenBank/DDBJ whole genome shotgun (WGS) entry which is preliminary data.</text>
</comment>